<evidence type="ECO:0000313" key="1">
    <source>
        <dbReference type="EMBL" id="KAK8507927.1"/>
    </source>
</evidence>
<dbReference type="Proteomes" id="UP001472677">
    <property type="component" value="Unassembled WGS sequence"/>
</dbReference>
<reference evidence="1 2" key="1">
    <citation type="journal article" date="2024" name="G3 (Bethesda)">
        <title>Genome assembly of Hibiscus sabdariffa L. provides insights into metabolisms of medicinal natural products.</title>
        <authorList>
            <person name="Kim T."/>
        </authorList>
    </citation>
    <scope>NUCLEOTIDE SEQUENCE [LARGE SCALE GENOMIC DNA]</scope>
    <source>
        <strain evidence="1">TK-2024</strain>
        <tissue evidence="1">Old leaves</tissue>
    </source>
</reference>
<keyword evidence="2" id="KW-1185">Reference proteome</keyword>
<name>A0ABR2BLW2_9ROSI</name>
<protein>
    <submittedName>
        <fullName evidence="1">Uncharacterized protein</fullName>
    </submittedName>
</protein>
<dbReference type="EMBL" id="JBBPBM010000104">
    <property type="protein sequence ID" value="KAK8507927.1"/>
    <property type="molecule type" value="Genomic_DNA"/>
</dbReference>
<organism evidence="1 2">
    <name type="scientific">Hibiscus sabdariffa</name>
    <name type="common">roselle</name>
    <dbReference type="NCBI Taxonomy" id="183260"/>
    <lineage>
        <taxon>Eukaryota</taxon>
        <taxon>Viridiplantae</taxon>
        <taxon>Streptophyta</taxon>
        <taxon>Embryophyta</taxon>
        <taxon>Tracheophyta</taxon>
        <taxon>Spermatophyta</taxon>
        <taxon>Magnoliopsida</taxon>
        <taxon>eudicotyledons</taxon>
        <taxon>Gunneridae</taxon>
        <taxon>Pentapetalae</taxon>
        <taxon>rosids</taxon>
        <taxon>malvids</taxon>
        <taxon>Malvales</taxon>
        <taxon>Malvaceae</taxon>
        <taxon>Malvoideae</taxon>
        <taxon>Hibiscus</taxon>
    </lineage>
</organism>
<accession>A0ABR2BLW2</accession>
<evidence type="ECO:0000313" key="2">
    <source>
        <dbReference type="Proteomes" id="UP001472677"/>
    </source>
</evidence>
<sequence>MGIYRDALEGNLVHLTIPQEENKRVKVRHLRPPPWLMKSQPTAVFPSFPRMVGNFHAHDGTKAPSTLEPLQSIVWFIHSFFINLKSFEEIFWENIQFEQ</sequence>
<proteinExistence type="predicted"/>
<comment type="caution">
    <text evidence="1">The sequence shown here is derived from an EMBL/GenBank/DDBJ whole genome shotgun (WGS) entry which is preliminary data.</text>
</comment>
<gene>
    <name evidence="1" type="ORF">V6N12_025041</name>
</gene>